<accession>A0A084B1X4</accession>
<evidence type="ECO:0000313" key="2">
    <source>
        <dbReference type="Proteomes" id="UP000028045"/>
    </source>
</evidence>
<gene>
    <name evidence="1" type="ORF">S7711_10168</name>
</gene>
<dbReference type="EMBL" id="KL648263">
    <property type="protein sequence ID" value="KEY71553.1"/>
    <property type="molecule type" value="Genomic_DNA"/>
</dbReference>
<keyword evidence="2" id="KW-1185">Reference proteome</keyword>
<protein>
    <submittedName>
        <fullName evidence="1">Uncharacterized protein</fullName>
    </submittedName>
</protein>
<evidence type="ECO:0000313" key="1">
    <source>
        <dbReference type="EMBL" id="KEY71553.1"/>
    </source>
</evidence>
<name>A0A084B1X4_STACB</name>
<sequence length="8" mass="984">MKSITEIY</sequence>
<reference evidence="1 2" key="1">
    <citation type="journal article" date="2014" name="BMC Genomics">
        <title>Comparative genome sequencing reveals chemotype-specific gene clusters in the toxigenic black mold Stachybotrys.</title>
        <authorList>
            <person name="Semeiks J."/>
            <person name="Borek D."/>
            <person name="Otwinowski Z."/>
            <person name="Grishin N.V."/>
        </authorList>
    </citation>
    <scope>NUCLEOTIDE SEQUENCE [LARGE SCALE GENOMIC DNA]</scope>
    <source>
        <strain evidence="2">CBS 109288 / IBT 7711</strain>
    </source>
</reference>
<dbReference type="HOGENOM" id="CLU_3439499_0_0_1"/>
<organism evidence="1 2">
    <name type="scientific">Stachybotrys chartarum (strain CBS 109288 / IBT 7711)</name>
    <name type="common">Toxic black mold</name>
    <name type="synonym">Stilbospora chartarum</name>
    <dbReference type="NCBI Taxonomy" id="1280523"/>
    <lineage>
        <taxon>Eukaryota</taxon>
        <taxon>Fungi</taxon>
        <taxon>Dikarya</taxon>
        <taxon>Ascomycota</taxon>
        <taxon>Pezizomycotina</taxon>
        <taxon>Sordariomycetes</taxon>
        <taxon>Hypocreomycetidae</taxon>
        <taxon>Hypocreales</taxon>
        <taxon>Stachybotryaceae</taxon>
        <taxon>Stachybotrys</taxon>
    </lineage>
</organism>
<dbReference type="Proteomes" id="UP000028045">
    <property type="component" value="Unassembled WGS sequence"/>
</dbReference>
<proteinExistence type="predicted"/>